<dbReference type="EMBL" id="VSSQ01002338">
    <property type="protein sequence ID" value="MPM14792.1"/>
    <property type="molecule type" value="Genomic_DNA"/>
</dbReference>
<dbReference type="CDD" id="cd00077">
    <property type="entry name" value="HDc"/>
    <property type="match status" value="1"/>
</dbReference>
<dbReference type="NCBIfam" id="TIGR00277">
    <property type="entry name" value="HDIG"/>
    <property type="match status" value="1"/>
</dbReference>
<dbReference type="PROSITE" id="PS51832">
    <property type="entry name" value="HD_GYP"/>
    <property type="match status" value="1"/>
</dbReference>
<comment type="caution">
    <text evidence="2">The sequence shown here is derived from an EMBL/GenBank/DDBJ whole genome shotgun (WGS) entry which is preliminary data.</text>
</comment>
<evidence type="ECO:0000313" key="2">
    <source>
        <dbReference type="EMBL" id="MPM14792.1"/>
    </source>
</evidence>
<proteinExistence type="predicted"/>
<dbReference type="Pfam" id="PF13487">
    <property type="entry name" value="HD_5"/>
    <property type="match status" value="1"/>
</dbReference>
<dbReference type="PANTHER" id="PTHR43155:SF2">
    <property type="entry name" value="CYCLIC DI-GMP PHOSPHODIESTERASE PA4108"/>
    <property type="match status" value="1"/>
</dbReference>
<dbReference type="SMART" id="SM00471">
    <property type="entry name" value="HDc"/>
    <property type="match status" value="1"/>
</dbReference>
<accession>A0A644XF06</accession>
<organism evidence="2">
    <name type="scientific">bioreactor metagenome</name>
    <dbReference type="NCBI Taxonomy" id="1076179"/>
    <lineage>
        <taxon>unclassified sequences</taxon>
        <taxon>metagenomes</taxon>
        <taxon>ecological metagenomes</taxon>
    </lineage>
</organism>
<evidence type="ECO:0000259" key="1">
    <source>
        <dbReference type="PROSITE" id="PS51832"/>
    </source>
</evidence>
<name>A0A644XF06_9ZZZZ</name>
<reference evidence="2" key="1">
    <citation type="submission" date="2019-08" db="EMBL/GenBank/DDBJ databases">
        <authorList>
            <person name="Kucharzyk K."/>
            <person name="Murdoch R.W."/>
            <person name="Higgins S."/>
            <person name="Loffler F."/>
        </authorList>
    </citation>
    <scope>NUCLEOTIDE SEQUENCE</scope>
</reference>
<dbReference type="SUPFAM" id="SSF109604">
    <property type="entry name" value="HD-domain/PDEase-like"/>
    <property type="match status" value="1"/>
</dbReference>
<dbReference type="InterPro" id="IPR006675">
    <property type="entry name" value="HDIG_dom"/>
</dbReference>
<sequence>MLFITNKYLKPGMILAKDIILYNSSNFNSLLLTKGQVLNNTFINKINYHGIEGAYIESEAFADIEVDSYINDVLKANTLKTVKDVYYELKMSSGKVHATAIKQLSGIVSSLITEIMYKDDLSYNIIDFKNYDNYTYQHCLNVATLSISTGISLGLSEGALHDLGMAGLLHDIGKMMIPLEILNKPGKLTEEEFDIIKEHPVNAVSLLKDLVPYSVLSAIQSHHEKLDGTGYPYGVSGSNIHFYGRVLAVCDVYDALTSDRSYRMTSFPSEVIEYIMGCADTHFDYEILKSFLKVIVAYPIGTFVRLSNKRIAVVVKNNSENIMRPVVRIINGDGTVGVDVDLLYDNKYMNTTITDMAYDYDNSGLEGALKSTYDMKLKL</sequence>
<dbReference type="AlphaFoldDB" id="A0A644XF06"/>
<feature type="domain" description="HD-GYP" evidence="1">
    <location>
        <begin position="113"/>
        <end position="307"/>
    </location>
</feature>
<gene>
    <name evidence="2" type="ORF">SDC9_61156</name>
</gene>
<dbReference type="InterPro" id="IPR003607">
    <property type="entry name" value="HD/PDEase_dom"/>
</dbReference>
<dbReference type="Gene3D" id="1.10.3210.10">
    <property type="entry name" value="Hypothetical protein af1432"/>
    <property type="match status" value="1"/>
</dbReference>
<protein>
    <recommendedName>
        <fullName evidence="1">HD-GYP domain-containing protein</fullName>
    </recommendedName>
</protein>
<dbReference type="PANTHER" id="PTHR43155">
    <property type="entry name" value="CYCLIC DI-GMP PHOSPHODIESTERASE PA4108-RELATED"/>
    <property type="match status" value="1"/>
</dbReference>
<dbReference type="InterPro" id="IPR037522">
    <property type="entry name" value="HD_GYP_dom"/>
</dbReference>